<organism evidence="1 2">
    <name type="scientific">Albula glossodonta</name>
    <name type="common">roundjaw bonefish</name>
    <dbReference type="NCBI Taxonomy" id="121402"/>
    <lineage>
        <taxon>Eukaryota</taxon>
        <taxon>Metazoa</taxon>
        <taxon>Chordata</taxon>
        <taxon>Craniata</taxon>
        <taxon>Vertebrata</taxon>
        <taxon>Euteleostomi</taxon>
        <taxon>Actinopterygii</taxon>
        <taxon>Neopterygii</taxon>
        <taxon>Teleostei</taxon>
        <taxon>Albuliformes</taxon>
        <taxon>Albulidae</taxon>
        <taxon>Albula</taxon>
    </lineage>
</organism>
<reference evidence="1" key="1">
    <citation type="thesis" date="2021" institute="BYU ScholarsArchive" country="Provo, UT, USA">
        <title>Applications of and Algorithms for Genome Assembly and Genomic Analyses with an Emphasis on Marine Teleosts.</title>
        <authorList>
            <person name="Pickett B.D."/>
        </authorList>
    </citation>
    <scope>NUCLEOTIDE SEQUENCE</scope>
    <source>
        <strain evidence="1">HI-2016</strain>
    </source>
</reference>
<comment type="caution">
    <text evidence="1">The sequence shown here is derived from an EMBL/GenBank/DDBJ whole genome shotgun (WGS) entry which is preliminary data.</text>
</comment>
<evidence type="ECO:0000313" key="2">
    <source>
        <dbReference type="Proteomes" id="UP000824540"/>
    </source>
</evidence>
<evidence type="ECO:0000313" key="1">
    <source>
        <dbReference type="EMBL" id="KAG9331210.1"/>
    </source>
</evidence>
<dbReference type="AlphaFoldDB" id="A0A8T2MVI7"/>
<accession>A0A8T2MVI7</accession>
<dbReference type="EMBL" id="JAFBMS010000369">
    <property type="protein sequence ID" value="KAG9331210.1"/>
    <property type="molecule type" value="Genomic_DNA"/>
</dbReference>
<protein>
    <submittedName>
        <fullName evidence="1">Uncharacterized protein</fullName>
    </submittedName>
</protein>
<gene>
    <name evidence="1" type="ORF">JZ751_019753</name>
</gene>
<keyword evidence="2" id="KW-1185">Reference proteome</keyword>
<dbReference type="Proteomes" id="UP000824540">
    <property type="component" value="Unassembled WGS sequence"/>
</dbReference>
<sequence>MMNGVRPLKTSVSWCLCDGLQEKARHGLPEQTYTALFSDLQLAGALLRKAQDGQPVPWSSGPICCPLLPRGWNSLESASVLVLLASQHC</sequence>
<name>A0A8T2MVI7_9TELE</name>
<proteinExistence type="predicted"/>